<feature type="transmembrane region" description="Helical" evidence="7">
    <location>
        <begin position="347"/>
        <end position="369"/>
    </location>
</feature>
<feature type="transmembrane region" description="Helical" evidence="7">
    <location>
        <begin position="145"/>
        <end position="162"/>
    </location>
</feature>
<evidence type="ECO:0000256" key="3">
    <source>
        <dbReference type="ARBA" id="ARBA00022475"/>
    </source>
</evidence>
<name>A0A7V9Z8W9_9BACL</name>
<dbReference type="PRINTS" id="PR01988">
    <property type="entry name" value="EXPORTERBACE"/>
</dbReference>
<feature type="transmembrane region" description="Helical" evidence="7">
    <location>
        <begin position="78"/>
        <end position="96"/>
    </location>
</feature>
<dbReference type="GO" id="GO:0022857">
    <property type="term" value="F:transmembrane transporter activity"/>
    <property type="evidence" value="ECO:0007669"/>
    <property type="project" value="InterPro"/>
</dbReference>
<dbReference type="Gene3D" id="1.20.1250.20">
    <property type="entry name" value="MFS general substrate transporter like domains"/>
    <property type="match status" value="1"/>
</dbReference>
<dbReference type="InterPro" id="IPR036259">
    <property type="entry name" value="MFS_trans_sf"/>
</dbReference>
<dbReference type="GO" id="GO:0005886">
    <property type="term" value="C:plasma membrane"/>
    <property type="evidence" value="ECO:0007669"/>
    <property type="project" value="UniProtKB-SubCell"/>
</dbReference>
<protein>
    <submittedName>
        <fullName evidence="9">MFS family permease</fullName>
    </submittedName>
</protein>
<feature type="transmembrane region" description="Helical" evidence="7">
    <location>
        <begin position="310"/>
        <end position="335"/>
    </location>
</feature>
<keyword evidence="10" id="KW-1185">Reference proteome</keyword>
<evidence type="ECO:0000256" key="4">
    <source>
        <dbReference type="ARBA" id="ARBA00022692"/>
    </source>
</evidence>
<dbReference type="PANTHER" id="PTHR43266:SF2">
    <property type="entry name" value="MAJOR FACILITATOR SUPERFAMILY (MFS) PROFILE DOMAIN-CONTAINING PROTEIN"/>
    <property type="match status" value="1"/>
</dbReference>
<dbReference type="AlphaFoldDB" id="A0A7V9Z8W9"/>
<feature type="transmembrane region" description="Helical" evidence="7">
    <location>
        <begin position="102"/>
        <end position="124"/>
    </location>
</feature>
<evidence type="ECO:0000313" key="10">
    <source>
        <dbReference type="Proteomes" id="UP000523087"/>
    </source>
</evidence>
<feature type="transmembrane region" description="Helical" evidence="7">
    <location>
        <begin position="375"/>
        <end position="398"/>
    </location>
</feature>
<evidence type="ECO:0000256" key="1">
    <source>
        <dbReference type="ARBA" id="ARBA00004651"/>
    </source>
</evidence>
<gene>
    <name evidence="9" type="ORF">HNR31_003009</name>
</gene>
<keyword evidence="3" id="KW-1003">Cell membrane</keyword>
<dbReference type="Proteomes" id="UP000523087">
    <property type="component" value="Unassembled WGS sequence"/>
</dbReference>
<dbReference type="InterPro" id="IPR020846">
    <property type="entry name" value="MFS_dom"/>
</dbReference>
<dbReference type="RefSeq" id="WP_181556945.1">
    <property type="nucleotide sequence ID" value="NZ_JACDUT010000010.1"/>
</dbReference>
<evidence type="ECO:0000256" key="7">
    <source>
        <dbReference type="SAM" id="Phobius"/>
    </source>
</evidence>
<dbReference type="InterPro" id="IPR022324">
    <property type="entry name" value="Bacilysin_exporter_BacE_put"/>
</dbReference>
<evidence type="ECO:0000256" key="2">
    <source>
        <dbReference type="ARBA" id="ARBA00022448"/>
    </source>
</evidence>
<evidence type="ECO:0000313" key="9">
    <source>
        <dbReference type="EMBL" id="MBA2876214.1"/>
    </source>
</evidence>
<evidence type="ECO:0000256" key="5">
    <source>
        <dbReference type="ARBA" id="ARBA00022989"/>
    </source>
</evidence>
<keyword evidence="2" id="KW-0813">Transport</keyword>
<dbReference type="PROSITE" id="PS50850">
    <property type="entry name" value="MFS"/>
    <property type="match status" value="1"/>
</dbReference>
<feature type="transmembrane region" description="Helical" evidence="7">
    <location>
        <begin position="168"/>
        <end position="188"/>
    </location>
</feature>
<dbReference type="Pfam" id="PF07690">
    <property type="entry name" value="MFS_1"/>
    <property type="match status" value="1"/>
</dbReference>
<dbReference type="InterPro" id="IPR011701">
    <property type="entry name" value="MFS"/>
</dbReference>
<comment type="caution">
    <text evidence="9">The sequence shown here is derived from an EMBL/GenBank/DDBJ whole genome shotgun (WGS) entry which is preliminary data.</text>
</comment>
<evidence type="ECO:0000259" key="8">
    <source>
        <dbReference type="PROSITE" id="PS50850"/>
    </source>
</evidence>
<dbReference type="SUPFAM" id="SSF103473">
    <property type="entry name" value="MFS general substrate transporter"/>
    <property type="match status" value="1"/>
</dbReference>
<accession>A0A7V9Z8W9</accession>
<keyword evidence="5 7" id="KW-1133">Transmembrane helix</keyword>
<proteinExistence type="predicted"/>
<keyword evidence="4 7" id="KW-0812">Transmembrane</keyword>
<keyword evidence="6 7" id="KW-0472">Membrane</keyword>
<dbReference type="EMBL" id="JACDUT010000010">
    <property type="protein sequence ID" value="MBA2876214.1"/>
    <property type="molecule type" value="Genomic_DNA"/>
</dbReference>
<feature type="transmembrane region" description="Helical" evidence="7">
    <location>
        <begin position="12"/>
        <end position="34"/>
    </location>
</feature>
<feature type="domain" description="Major facilitator superfamily (MFS) profile" evidence="8">
    <location>
        <begin position="12"/>
        <end position="399"/>
    </location>
</feature>
<comment type="subcellular location">
    <subcellularLocation>
        <location evidence="1">Cell membrane</location>
        <topology evidence="1">Multi-pass membrane protein</topology>
    </subcellularLocation>
</comment>
<reference evidence="9 10" key="1">
    <citation type="submission" date="2020-07" db="EMBL/GenBank/DDBJ databases">
        <title>Genomic Encyclopedia of Type Strains, Phase IV (KMG-IV): sequencing the most valuable type-strain genomes for metagenomic binning, comparative biology and taxonomic classification.</title>
        <authorList>
            <person name="Goeker M."/>
        </authorList>
    </citation>
    <scope>NUCLEOTIDE SEQUENCE [LARGE SCALE GENOMIC DNA]</scope>
    <source>
        <strain evidence="9 10">DSM 15730</strain>
    </source>
</reference>
<evidence type="ECO:0000256" key="6">
    <source>
        <dbReference type="ARBA" id="ARBA00023136"/>
    </source>
</evidence>
<sequence length="419" mass="46700">MRLKHRFKIWKNHFLLLFGIGVSNVGDWIYLISLNLIVLDMTGSPLAVSALYILKPLAALFTNAWAGSVIDRLNKRNLMIILDIIRAILIASLPFFSSIWSMYVVVFLINMASSMFIPTSMTYITKLTPSEQRKRFNSLRSLIESGGFLIGPAIAGILFLIGTPILAIYMNALALFLSGFVTLLLPNLEKQTFTKTMDEKISLELLKNDWKIVIKFSHRYFYITLIYFLFSCMMVMATAVDSLEAAFAKKVLSLSDSEYGFLVSIAGVGIVVGAIVNTIFAKKLATSLLIGLGSLNVSVGYIIYAFSNSFFIAALGFFILSFSLSFANTGFHTFYQNNIPVEVMGRVGSIYGLIKAFLIIITTVIFGIMSQFISIKFIVITGTLIMLLITMMLCLFSLQPSKKKYYLTMTADSTEINNI</sequence>
<dbReference type="CDD" id="cd06173">
    <property type="entry name" value="MFS_MefA_like"/>
    <property type="match status" value="1"/>
</dbReference>
<feature type="transmembrane region" description="Helical" evidence="7">
    <location>
        <begin position="46"/>
        <end position="66"/>
    </location>
</feature>
<feature type="transmembrane region" description="Helical" evidence="7">
    <location>
        <begin position="287"/>
        <end position="304"/>
    </location>
</feature>
<feature type="transmembrane region" description="Helical" evidence="7">
    <location>
        <begin position="220"/>
        <end position="239"/>
    </location>
</feature>
<feature type="transmembrane region" description="Helical" evidence="7">
    <location>
        <begin position="259"/>
        <end position="280"/>
    </location>
</feature>
<dbReference type="PANTHER" id="PTHR43266">
    <property type="entry name" value="MACROLIDE-EFFLUX PROTEIN"/>
    <property type="match status" value="1"/>
</dbReference>
<organism evidence="9 10">
    <name type="scientific">Thermaerobacillus caldiproteolyticus</name>
    <dbReference type="NCBI Taxonomy" id="247480"/>
    <lineage>
        <taxon>Bacteria</taxon>
        <taxon>Bacillati</taxon>
        <taxon>Bacillota</taxon>
        <taxon>Bacilli</taxon>
        <taxon>Bacillales</taxon>
        <taxon>Anoxybacillaceae</taxon>
        <taxon>Thermaerobacillus</taxon>
    </lineage>
</organism>